<reference evidence="2 3" key="1">
    <citation type="submission" date="2020-07" db="EMBL/GenBank/DDBJ databases">
        <title>Spirosoma foliorum sp. nov., isolated from the leaves on the Nejang mountain Korea, Republic of.</title>
        <authorList>
            <person name="Ho H."/>
            <person name="Lee Y.-J."/>
            <person name="Nurcahyanto D.-A."/>
            <person name="Kim S.-G."/>
        </authorList>
    </citation>
    <scope>NUCLEOTIDE SEQUENCE [LARGE SCALE GENOMIC DNA]</scope>
    <source>
        <strain evidence="2 3">PL0136</strain>
    </source>
</reference>
<dbReference type="KEGG" id="sfol:H3H32_12185"/>
<proteinExistence type="predicted"/>
<evidence type="ECO:0008006" key="4">
    <source>
        <dbReference type="Google" id="ProtNLM"/>
    </source>
</evidence>
<keyword evidence="1" id="KW-0812">Transmembrane</keyword>
<feature type="transmembrane region" description="Helical" evidence="1">
    <location>
        <begin position="83"/>
        <end position="102"/>
    </location>
</feature>
<evidence type="ECO:0000313" key="3">
    <source>
        <dbReference type="Proteomes" id="UP000515369"/>
    </source>
</evidence>
<keyword evidence="1" id="KW-0472">Membrane</keyword>
<gene>
    <name evidence="2" type="ORF">H3H32_12185</name>
</gene>
<organism evidence="2 3">
    <name type="scientific">Spirosoma foliorum</name>
    <dbReference type="NCBI Taxonomy" id="2710596"/>
    <lineage>
        <taxon>Bacteria</taxon>
        <taxon>Pseudomonadati</taxon>
        <taxon>Bacteroidota</taxon>
        <taxon>Cytophagia</taxon>
        <taxon>Cytophagales</taxon>
        <taxon>Cytophagaceae</taxon>
        <taxon>Spirosoma</taxon>
    </lineage>
</organism>
<accession>A0A7G5H394</accession>
<dbReference type="EMBL" id="CP059732">
    <property type="protein sequence ID" value="QMW05586.1"/>
    <property type="molecule type" value="Genomic_DNA"/>
</dbReference>
<sequence length="120" mass="13346">MKRRAVLVGRSRQVAIQLTVFLVSLFYGCAVLEIDLGETGDSFGDAYDTYVLGTSVRSPQSTAGVKRKILPAQAVITPINRPIALSVGWSFVFALAPLVFFIDKPPKRRRLQVMHAIWRL</sequence>
<keyword evidence="3" id="KW-1185">Reference proteome</keyword>
<dbReference type="AlphaFoldDB" id="A0A7G5H394"/>
<name>A0A7G5H394_9BACT</name>
<evidence type="ECO:0000256" key="1">
    <source>
        <dbReference type="SAM" id="Phobius"/>
    </source>
</evidence>
<dbReference type="Proteomes" id="UP000515369">
    <property type="component" value="Chromosome"/>
</dbReference>
<dbReference type="PROSITE" id="PS51257">
    <property type="entry name" value="PROKAR_LIPOPROTEIN"/>
    <property type="match status" value="1"/>
</dbReference>
<evidence type="ECO:0000313" key="2">
    <source>
        <dbReference type="EMBL" id="QMW05586.1"/>
    </source>
</evidence>
<dbReference type="RefSeq" id="WP_182462968.1">
    <property type="nucleotide sequence ID" value="NZ_CP059732.1"/>
</dbReference>
<protein>
    <recommendedName>
        <fullName evidence="4">Lipoprotein</fullName>
    </recommendedName>
</protein>
<keyword evidence="1" id="KW-1133">Transmembrane helix</keyword>